<accession>A0A6J4V232</accession>
<feature type="non-terminal residue" evidence="2">
    <location>
        <position position="83"/>
    </location>
</feature>
<gene>
    <name evidence="2" type="ORF">AVDCRST_MAG88-1966</name>
</gene>
<sequence length="83" mass="8639">EGRRRPPVPGIRRTGDRISGRYAPGVGTGAFRGAPRLVQELRALPGPDAADDPRDGRAGWRGGPAGGDGRFAAGLPRLEAGRL</sequence>
<feature type="region of interest" description="Disordered" evidence="1">
    <location>
        <begin position="43"/>
        <end position="83"/>
    </location>
</feature>
<protein>
    <submittedName>
        <fullName evidence="2">Uncharacterized protein</fullName>
    </submittedName>
</protein>
<proteinExistence type="predicted"/>
<feature type="region of interest" description="Disordered" evidence="1">
    <location>
        <begin position="1"/>
        <end position="31"/>
    </location>
</feature>
<feature type="compositionally biased region" description="Gly residues" evidence="1">
    <location>
        <begin position="59"/>
        <end position="69"/>
    </location>
</feature>
<name>A0A6J4V232_9BACT</name>
<evidence type="ECO:0000256" key="1">
    <source>
        <dbReference type="SAM" id="MobiDB-lite"/>
    </source>
</evidence>
<dbReference type="EMBL" id="CADCWM010000530">
    <property type="protein sequence ID" value="CAA9566784.1"/>
    <property type="molecule type" value="Genomic_DNA"/>
</dbReference>
<feature type="non-terminal residue" evidence="2">
    <location>
        <position position="1"/>
    </location>
</feature>
<organism evidence="2">
    <name type="scientific">uncultured Thermomicrobiales bacterium</name>
    <dbReference type="NCBI Taxonomy" id="1645740"/>
    <lineage>
        <taxon>Bacteria</taxon>
        <taxon>Pseudomonadati</taxon>
        <taxon>Thermomicrobiota</taxon>
        <taxon>Thermomicrobia</taxon>
        <taxon>Thermomicrobiales</taxon>
        <taxon>environmental samples</taxon>
    </lineage>
</organism>
<evidence type="ECO:0000313" key="2">
    <source>
        <dbReference type="EMBL" id="CAA9566784.1"/>
    </source>
</evidence>
<reference evidence="2" key="1">
    <citation type="submission" date="2020-02" db="EMBL/GenBank/DDBJ databases">
        <authorList>
            <person name="Meier V. D."/>
        </authorList>
    </citation>
    <scope>NUCLEOTIDE SEQUENCE</scope>
    <source>
        <strain evidence="2">AVDCRST_MAG88</strain>
    </source>
</reference>
<dbReference type="AlphaFoldDB" id="A0A6J4V232"/>